<protein>
    <recommendedName>
        <fullName evidence="4">DUF2188 domain-containing protein</fullName>
    </recommendedName>
</protein>
<dbReference type="RefSeq" id="WP_245900499.1">
    <property type="nucleotide sequence ID" value="NZ_PVNH01000003.1"/>
</dbReference>
<evidence type="ECO:0000313" key="2">
    <source>
        <dbReference type="EMBL" id="PRX49306.1"/>
    </source>
</evidence>
<dbReference type="Proteomes" id="UP000238362">
    <property type="component" value="Unassembled WGS sequence"/>
</dbReference>
<proteinExistence type="predicted"/>
<organism evidence="2 3">
    <name type="scientific">Prauserella shujinwangii</name>
    <dbReference type="NCBI Taxonomy" id="1453103"/>
    <lineage>
        <taxon>Bacteria</taxon>
        <taxon>Bacillati</taxon>
        <taxon>Actinomycetota</taxon>
        <taxon>Actinomycetes</taxon>
        <taxon>Pseudonocardiales</taxon>
        <taxon>Pseudonocardiaceae</taxon>
        <taxon>Prauserella</taxon>
    </lineage>
</organism>
<name>A0A2T0LYV4_9PSEU</name>
<feature type="compositionally biased region" description="Low complexity" evidence="1">
    <location>
        <begin position="97"/>
        <end position="119"/>
    </location>
</feature>
<feature type="compositionally biased region" description="Polar residues" evidence="1">
    <location>
        <begin position="177"/>
        <end position="188"/>
    </location>
</feature>
<evidence type="ECO:0008006" key="4">
    <source>
        <dbReference type="Google" id="ProtNLM"/>
    </source>
</evidence>
<comment type="caution">
    <text evidence="2">The sequence shown here is derived from an EMBL/GenBank/DDBJ whole genome shotgun (WGS) entry which is preliminary data.</text>
</comment>
<reference evidence="2 3" key="1">
    <citation type="submission" date="2018-03" db="EMBL/GenBank/DDBJ databases">
        <title>Genomic Encyclopedia of Type Strains, Phase III (KMG-III): the genomes of soil and plant-associated and newly described type strains.</title>
        <authorList>
            <person name="Whitman W."/>
        </authorList>
    </citation>
    <scope>NUCLEOTIDE SEQUENCE [LARGE SCALE GENOMIC DNA]</scope>
    <source>
        <strain evidence="2 3">CGMCC 4.7125</strain>
    </source>
</reference>
<evidence type="ECO:0000313" key="3">
    <source>
        <dbReference type="Proteomes" id="UP000238362"/>
    </source>
</evidence>
<feature type="compositionally biased region" description="Basic and acidic residues" evidence="1">
    <location>
        <begin position="139"/>
        <end position="170"/>
    </location>
</feature>
<feature type="region of interest" description="Disordered" evidence="1">
    <location>
        <begin position="79"/>
        <end position="188"/>
    </location>
</feature>
<keyword evidence="3" id="KW-1185">Reference proteome</keyword>
<dbReference type="EMBL" id="PVNH01000003">
    <property type="protein sequence ID" value="PRX49306.1"/>
    <property type="molecule type" value="Genomic_DNA"/>
</dbReference>
<evidence type="ECO:0000256" key="1">
    <source>
        <dbReference type="SAM" id="MobiDB-lite"/>
    </source>
</evidence>
<feature type="compositionally biased region" description="Acidic residues" evidence="1">
    <location>
        <begin position="83"/>
        <end position="96"/>
    </location>
</feature>
<accession>A0A2T0LYV4</accession>
<dbReference type="AlphaFoldDB" id="A0A2T0LYV4"/>
<sequence length="188" mass="19593">MVQAITATYVQEDDDWSVTVAGEGKSLHGRAPGIIAARDRADQLVEKLTEEGRSATVVHLLNGSALEFTSAYMTARLSRAEPAEDSAETETTEADETTGTTEATEAADAAEAPQSTETAESTETDSAEDGAAPEGGDEPEAKDKPVVPRKEIGRSPDTARSEQDESHADGEPADMATASQGVRQAATG</sequence>
<gene>
    <name evidence="2" type="ORF">B0I33_103341</name>
</gene>